<sequence>MAGSSGLGFTIAHEMEAVGGKESPATKDFNRLQCKMNKLQSVTSQTNHLSGENHHTPTLLETTPDYKEGLRKPPRMTTTEPDCNSRRSAG</sequence>
<feature type="region of interest" description="Disordered" evidence="1">
    <location>
        <begin position="43"/>
        <end position="90"/>
    </location>
</feature>
<evidence type="ECO:0000313" key="3">
    <source>
        <dbReference type="Proteomes" id="UP001454036"/>
    </source>
</evidence>
<protein>
    <submittedName>
        <fullName evidence="2">Uncharacterized protein</fullName>
    </submittedName>
</protein>
<dbReference type="AlphaFoldDB" id="A0AAV3QQ37"/>
<organism evidence="2 3">
    <name type="scientific">Lithospermum erythrorhizon</name>
    <name type="common">Purple gromwell</name>
    <name type="synonym">Lithospermum officinale var. erythrorhizon</name>
    <dbReference type="NCBI Taxonomy" id="34254"/>
    <lineage>
        <taxon>Eukaryota</taxon>
        <taxon>Viridiplantae</taxon>
        <taxon>Streptophyta</taxon>
        <taxon>Embryophyta</taxon>
        <taxon>Tracheophyta</taxon>
        <taxon>Spermatophyta</taxon>
        <taxon>Magnoliopsida</taxon>
        <taxon>eudicotyledons</taxon>
        <taxon>Gunneridae</taxon>
        <taxon>Pentapetalae</taxon>
        <taxon>asterids</taxon>
        <taxon>lamiids</taxon>
        <taxon>Boraginales</taxon>
        <taxon>Boraginaceae</taxon>
        <taxon>Boraginoideae</taxon>
        <taxon>Lithospermeae</taxon>
        <taxon>Lithospermum</taxon>
    </lineage>
</organism>
<comment type="caution">
    <text evidence="2">The sequence shown here is derived from an EMBL/GenBank/DDBJ whole genome shotgun (WGS) entry which is preliminary data.</text>
</comment>
<reference evidence="2 3" key="1">
    <citation type="submission" date="2024-01" db="EMBL/GenBank/DDBJ databases">
        <title>The complete chloroplast genome sequence of Lithospermum erythrorhizon: insights into the phylogenetic relationship among Boraginaceae species and the maternal lineages of purple gromwells.</title>
        <authorList>
            <person name="Okada T."/>
            <person name="Watanabe K."/>
        </authorList>
    </citation>
    <scope>NUCLEOTIDE SEQUENCE [LARGE SCALE GENOMIC DNA]</scope>
</reference>
<evidence type="ECO:0000313" key="2">
    <source>
        <dbReference type="EMBL" id="GAA0165660.1"/>
    </source>
</evidence>
<keyword evidence="3" id="KW-1185">Reference proteome</keyword>
<feature type="region of interest" description="Disordered" evidence="1">
    <location>
        <begin position="1"/>
        <end position="25"/>
    </location>
</feature>
<evidence type="ECO:0000256" key="1">
    <source>
        <dbReference type="SAM" id="MobiDB-lite"/>
    </source>
</evidence>
<name>A0AAV3QQ37_LITER</name>
<dbReference type="EMBL" id="BAABME010022373">
    <property type="protein sequence ID" value="GAA0165660.1"/>
    <property type="molecule type" value="Genomic_DNA"/>
</dbReference>
<gene>
    <name evidence="2" type="ORF">LIER_40031</name>
</gene>
<proteinExistence type="predicted"/>
<accession>A0AAV3QQ37</accession>
<dbReference type="Proteomes" id="UP001454036">
    <property type="component" value="Unassembled WGS sequence"/>
</dbReference>